<organism evidence="2 3">
    <name type="scientific">Lachnellula suecica</name>
    <dbReference type="NCBI Taxonomy" id="602035"/>
    <lineage>
        <taxon>Eukaryota</taxon>
        <taxon>Fungi</taxon>
        <taxon>Dikarya</taxon>
        <taxon>Ascomycota</taxon>
        <taxon>Pezizomycotina</taxon>
        <taxon>Leotiomycetes</taxon>
        <taxon>Helotiales</taxon>
        <taxon>Lachnaceae</taxon>
        <taxon>Lachnellula</taxon>
    </lineage>
</organism>
<dbReference type="EMBL" id="QGMK01001460">
    <property type="protein sequence ID" value="TVY68708.1"/>
    <property type="molecule type" value="Genomic_DNA"/>
</dbReference>
<dbReference type="AlphaFoldDB" id="A0A8T9C1Z5"/>
<gene>
    <name evidence="2" type="ORF">LSUE1_G007778</name>
</gene>
<feature type="transmembrane region" description="Helical" evidence="1">
    <location>
        <begin position="26"/>
        <end position="44"/>
    </location>
</feature>
<feature type="transmembrane region" description="Helical" evidence="1">
    <location>
        <begin position="123"/>
        <end position="146"/>
    </location>
</feature>
<feature type="transmembrane region" description="Helical" evidence="1">
    <location>
        <begin position="240"/>
        <end position="260"/>
    </location>
</feature>
<feature type="transmembrane region" description="Helical" evidence="1">
    <location>
        <begin position="152"/>
        <end position="171"/>
    </location>
</feature>
<feature type="transmembrane region" description="Helical" evidence="1">
    <location>
        <begin position="327"/>
        <end position="350"/>
    </location>
</feature>
<accession>A0A8T9C1Z5</accession>
<keyword evidence="3" id="KW-1185">Reference proteome</keyword>
<sequence>MPSGMVSHLMRRGAEASFTYQEQLQLPTWGLVLLGVTAVIYMFVSGMIEYTFGRIVPTLTMIESPADSILFEPLPTDDTDATLNKNAQPELLVATPKLITSSFRSTIRLLSSKGGFRARFRGISVFIVNNIAVSWVAQFMSFLPFFPRGAGAVIAAVLCAQLSMAWTHIVISEPSPKMWFRRLPSVKTWKKVAIPTAILALAEQVAICIPVYIGIMSGAFEQMRNPNDAANMSPREASVMASQGLGLGALALVLSFVLVVPADVALTRVQASLLADSEETIVPFDRSFNGKVIPEIVGGSGVIGMLDAWKTFDMPSRVRLVKTYLKVFAMELAVGLLFFFVALGEVALVLSKSKKVEVPAPSM</sequence>
<comment type="caution">
    <text evidence="2">The sequence shown here is derived from an EMBL/GenBank/DDBJ whole genome shotgun (WGS) entry which is preliminary data.</text>
</comment>
<proteinExistence type="predicted"/>
<protein>
    <submittedName>
        <fullName evidence="2">Uncharacterized protein</fullName>
    </submittedName>
</protein>
<name>A0A8T9C1Z5_9HELO</name>
<keyword evidence="1" id="KW-0472">Membrane</keyword>
<dbReference type="Proteomes" id="UP000469558">
    <property type="component" value="Unassembled WGS sequence"/>
</dbReference>
<evidence type="ECO:0000256" key="1">
    <source>
        <dbReference type="SAM" id="Phobius"/>
    </source>
</evidence>
<feature type="transmembrane region" description="Helical" evidence="1">
    <location>
        <begin position="192"/>
        <end position="220"/>
    </location>
</feature>
<evidence type="ECO:0000313" key="2">
    <source>
        <dbReference type="EMBL" id="TVY68708.1"/>
    </source>
</evidence>
<reference evidence="2 3" key="1">
    <citation type="submission" date="2018-05" db="EMBL/GenBank/DDBJ databases">
        <title>Genome sequencing and assembly of the regulated plant pathogen Lachnellula willkommii and related sister species for the development of diagnostic species identification markers.</title>
        <authorList>
            <person name="Giroux E."/>
            <person name="Bilodeau G."/>
        </authorList>
    </citation>
    <scope>NUCLEOTIDE SEQUENCE [LARGE SCALE GENOMIC DNA]</scope>
    <source>
        <strain evidence="2 3">CBS 268.59</strain>
    </source>
</reference>
<evidence type="ECO:0000313" key="3">
    <source>
        <dbReference type="Proteomes" id="UP000469558"/>
    </source>
</evidence>
<keyword evidence="1" id="KW-0812">Transmembrane</keyword>
<keyword evidence="1" id="KW-1133">Transmembrane helix</keyword>
<dbReference type="OrthoDB" id="2896006at2759"/>